<proteinExistence type="predicted"/>
<reference evidence="2" key="1">
    <citation type="journal article" date="2023" name="G3 (Bethesda)">
        <title>Genome assembly and association tests identify interacting loci associated with vigor, precocity, and sex in interspecific pistachio rootstocks.</title>
        <authorList>
            <person name="Palmer W."/>
            <person name="Jacygrad E."/>
            <person name="Sagayaradj S."/>
            <person name="Cavanaugh K."/>
            <person name="Han R."/>
            <person name="Bertier L."/>
            <person name="Beede B."/>
            <person name="Kafkas S."/>
            <person name="Golino D."/>
            <person name="Preece J."/>
            <person name="Michelmore R."/>
        </authorList>
    </citation>
    <scope>NUCLEOTIDE SEQUENCE [LARGE SCALE GENOMIC DNA]</scope>
</reference>
<comment type="caution">
    <text evidence="1">The sequence shown here is derived from an EMBL/GenBank/DDBJ whole genome shotgun (WGS) entry which is preliminary data.</text>
</comment>
<sequence>MKRVMIKALFGFSIFASVVVSLSFATVIWKPLSVSYPALPAKYALDVGRSGTCGALYVADPPEACSPVRNVSTFDESNKIWFALIVRGQCTFEEKILNVQKAGYRAAIVYDDRSKADLLYMMMKREEVKVHAVFTTNQGGKFLREHAEGKRGECCIMKPYNGGMWTVLAISILSIAMVLAFLILAYFTPRGSIYWQGRHERNPRTVDSLIVETLPCFAFGPASVSCCHGGETCAICLEDYVNGEVLKVLPCQHEFHSSCVGSWLTNWGTFCPVCKLDMRTQTAGPEAQVRQVNFIVLFGARAWGFGVGAVSRINASFDSIKHFFTRA</sequence>
<dbReference type="Proteomes" id="UP001163603">
    <property type="component" value="Chromosome 5"/>
</dbReference>
<gene>
    <name evidence="1" type="ORF">Pint_28461</name>
</gene>
<keyword evidence="2" id="KW-1185">Reference proteome</keyword>
<evidence type="ECO:0000313" key="1">
    <source>
        <dbReference type="EMBL" id="KAJ0040656.1"/>
    </source>
</evidence>
<evidence type="ECO:0000313" key="2">
    <source>
        <dbReference type="Proteomes" id="UP001163603"/>
    </source>
</evidence>
<accession>A0ACC0YQH0</accession>
<protein>
    <submittedName>
        <fullName evidence="1">Uncharacterized protein</fullName>
    </submittedName>
</protein>
<organism evidence="1 2">
    <name type="scientific">Pistacia integerrima</name>
    <dbReference type="NCBI Taxonomy" id="434235"/>
    <lineage>
        <taxon>Eukaryota</taxon>
        <taxon>Viridiplantae</taxon>
        <taxon>Streptophyta</taxon>
        <taxon>Embryophyta</taxon>
        <taxon>Tracheophyta</taxon>
        <taxon>Spermatophyta</taxon>
        <taxon>Magnoliopsida</taxon>
        <taxon>eudicotyledons</taxon>
        <taxon>Gunneridae</taxon>
        <taxon>Pentapetalae</taxon>
        <taxon>rosids</taxon>
        <taxon>malvids</taxon>
        <taxon>Sapindales</taxon>
        <taxon>Anacardiaceae</taxon>
        <taxon>Pistacia</taxon>
    </lineage>
</organism>
<name>A0ACC0YQH0_9ROSI</name>
<dbReference type="EMBL" id="CM047740">
    <property type="protein sequence ID" value="KAJ0040656.1"/>
    <property type="molecule type" value="Genomic_DNA"/>
</dbReference>